<keyword evidence="1" id="KW-0175">Coiled coil</keyword>
<feature type="compositionally biased region" description="Basic and acidic residues" evidence="2">
    <location>
        <begin position="217"/>
        <end position="238"/>
    </location>
</feature>
<dbReference type="GO" id="GO:0005929">
    <property type="term" value="C:cilium"/>
    <property type="evidence" value="ECO:0007669"/>
    <property type="project" value="GOC"/>
</dbReference>
<feature type="compositionally biased region" description="Basic and acidic residues" evidence="2">
    <location>
        <begin position="298"/>
        <end position="314"/>
    </location>
</feature>
<gene>
    <name evidence="3" type="ORF">HJG63_002683</name>
</gene>
<evidence type="ECO:0000256" key="1">
    <source>
        <dbReference type="SAM" id="Coils"/>
    </source>
</evidence>
<evidence type="ECO:0000313" key="4">
    <source>
        <dbReference type="Proteomes" id="UP000593571"/>
    </source>
</evidence>
<name>A0A7J8G5R4_ROUAE</name>
<comment type="caution">
    <text evidence="3">The sequence shown here is derived from an EMBL/GenBank/DDBJ whole genome shotgun (WGS) entry which is preliminary data.</text>
</comment>
<dbReference type="Proteomes" id="UP000593571">
    <property type="component" value="Unassembled WGS sequence"/>
</dbReference>
<evidence type="ECO:0000256" key="2">
    <source>
        <dbReference type="SAM" id="MobiDB-lite"/>
    </source>
</evidence>
<dbReference type="PANTHER" id="PTHR31540">
    <property type="entry name" value="CENTROSOMAL PROTEIN OF 131 KDA"/>
    <property type="match status" value="1"/>
</dbReference>
<protein>
    <submittedName>
        <fullName evidence="3">Centrosomal protein 131</fullName>
    </submittedName>
</protein>
<feature type="coiled-coil region" evidence="1">
    <location>
        <begin position="35"/>
        <end position="62"/>
    </location>
</feature>
<sequence length="556" mass="65376">MERSGQDRPASVPQGLAPEEGPGCLESVSEVSTSVMRLKLEVEEKKQAMALLQRALAQQRDLTVRRVKETEKELGRQLQQQREHYEATIQRHLSFIDQLIEDKKTLGEKCQAVVAELKQGDQRHKEREAQMQDQHQLEIKKLKELMSATEKVRREKWISEKTRKIKEITVRGLEPEIQKLIAKHKQEVKRLRSLHAAELQQAEERAAQRYGRQAEALREQLEREKEALGQQERERAQQRFEQQLEQEQRALQQLRQRLHREVAEEKERLDQQAARQRGELEELRQQLEDSSSAGGRALRAEFEKGREEQERRHQMELQALKDQLEVERQMWEANRAKKEEAWLLNRERELKEEIRRGRDKEIELVIHRLEADMTLAREESERAAESRVKRIRDKYEVELSELEQSERKLQGRCTELKGRLAEADGERVRLQGLLRHKDKELADAQAVNEQLAGERGSLAQVLRQEFADRLAASEEENRQVKAELAALRARQQLELEQLTREKQAELEEVHGRVKKALAKKEEAVSSLRRQHEAAMKRADHLEELLDQRRRPFPSTK</sequence>
<proteinExistence type="predicted"/>
<accession>A0A7J8G5R4</accession>
<evidence type="ECO:0000313" key="3">
    <source>
        <dbReference type="EMBL" id="KAF6455310.1"/>
    </source>
</evidence>
<reference evidence="3 4" key="1">
    <citation type="journal article" date="2020" name="Nature">
        <title>Six reference-quality genomes reveal evolution of bat adaptations.</title>
        <authorList>
            <person name="Jebb D."/>
            <person name="Huang Z."/>
            <person name="Pippel M."/>
            <person name="Hughes G.M."/>
            <person name="Lavrichenko K."/>
            <person name="Devanna P."/>
            <person name="Winkler S."/>
            <person name="Jermiin L.S."/>
            <person name="Skirmuntt E.C."/>
            <person name="Katzourakis A."/>
            <person name="Burkitt-Gray L."/>
            <person name="Ray D.A."/>
            <person name="Sullivan K.A.M."/>
            <person name="Roscito J.G."/>
            <person name="Kirilenko B.M."/>
            <person name="Davalos L.M."/>
            <person name="Corthals A.P."/>
            <person name="Power M.L."/>
            <person name="Jones G."/>
            <person name="Ransome R.D."/>
            <person name="Dechmann D.K.N."/>
            <person name="Locatelli A.G."/>
            <person name="Puechmaille S.J."/>
            <person name="Fedrigo O."/>
            <person name="Jarvis E.D."/>
            <person name="Hiller M."/>
            <person name="Vernes S.C."/>
            <person name="Myers E.W."/>
            <person name="Teeling E.C."/>
        </authorList>
    </citation>
    <scope>NUCLEOTIDE SEQUENCE [LARGE SCALE GENOMIC DNA]</scope>
    <source>
        <strain evidence="3">MRouAeg1</strain>
        <tissue evidence="3">Muscle</tissue>
    </source>
</reference>
<feature type="region of interest" description="Disordered" evidence="2">
    <location>
        <begin position="262"/>
        <end position="314"/>
    </location>
</feature>
<organism evidence="3 4">
    <name type="scientific">Rousettus aegyptiacus</name>
    <name type="common">Egyptian fruit bat</name>
    <name type="synonym">Pteropus aegyptiacus</name>
    <dbReference type="NCBI Taxonomy" id="9407"/>
    <lineage>
        <taxon>Eukaryota</taxon>
        <taxon>Metazoa</taxon>
        <taxon>Chordata</taxon>
        <taxon>Craniata</taxon>
        <taxon>Vertebrata</taxon>
        <taxon>Euteleostomi</taxon>
        <taxon>Mammalia</taxon>
        <taxon>Eutheria</taxon>
        <taxon>Laurasiatheria</taxon>
        <taxon>Chiroptera</taxon>
        <taxon>Yinpterochiroptera</taxon>
        <taxon>Pteropodoidea</taxon>
        <taxon>Pteropodidae</taxon>
        <taxon>Rousettinae</taxon>
        <taxon>Rousettus</taxon>
    </lineage>
</organism>
<keyword evidence="4" id="KW-1185">Reference proteome</keyword>
<feature type="region of interest" description="Disordered" evidence="2">
    <location>
        <begin position="522"/>
        <end position="556"/>
    </location>
</feature>
<dbReference type="PANTHER" id="PTHR31540:SF1">
    <property type="entry name" value="CENTROSOMAL PROTEIN OF 131 KDA"/>
    <property type="match status" value="1"/>
</dbReference>
<dbReference type="GO" id="GO:0010824">
    <property type="term" value="P:regulation of centrosome duplication"/>
    <property type="evidence" value="ECO:0007669"/>
    <property type="project" value="TreeGrafter"/>
</dbReference>
<feature type="region of interest" description="Disordered" evidence="2">
    <location>
        <begin position="217"/>
        <end position="242"/>
    </location>
</feature>
<feature type="region of interest" description="Disordered" evidence="2">
    <location>
        <begin position="1"/>
        <end position="25"/>
    </location>
</feature>
<feature type="compositionally biased region" description="Basic and acidic residues" evidence="2">
    <location>
        <begin position="522"/>
        <end position="549"/>
    </location>
</feature>
<dbReference type="InterPro" id="IPR030465">
    <property type="entry name" value="CEP131"/>
</dbReference>
<feature type="compositionally biased region" description="Basic and acidic residues" evidence="2">
    <location>
        <begin position="262"/>
        <end position="287"/>
    </location>
</feature>
<dbReference type="EMBL" id="JACASE010000006">
    <property type="protein sequence ID" value="KAF6455310.1"/>
    <property type="molecule type" value="Genomic_DNA"/>
</dbReference>
<dbReference type="AlphaFoldDB" id="A0A7J8G5R4"/>
<dbReference type="GO" id="GO:0034451">
    <property type="term" value="C:centriolar satellite"/>
    <property type="evidence" value="ECO:0007669"/>
    <property type="project" value="TreeGrafter"/>
</dbReference>
<dbReference type="GO" id="GO:0035735">
    <property type="term" value="P:intraciliary transport involved in cilium assembly"/>
    <property type="evidence" value="ECO:0007669"/>
    <property type="project" value="InterPro"/>
</dbReference>